<dbReference type="GO" id="GO:0006265">
    <property type="term" value="P:DNA topological change"/>
    <property type="evidence" value="ECO:0007669"/>
    <property type="project" value="InterPro"/>
</dbReference>
<accession>A0AAW1WMR8</accession>
<evidence type="ECO:0000256" key="5">
    <source>
        <dbReference type="ARBA" id="ARBA00022840"/>
    </source>
</evidence>
<reference evidence="10 11" key="1">
    <citation type="journal article" date="2023" name="G3 (Bethesda)">
        <title>A chromosome-length genome assembly and annotation of blackberry (Rubus argutus, cv. 'Hillquist').</title>
        <authorList>
            <person name="Bruna T."/>
            <person name="Aryal R."/>
            <person name="Dudchenko O."/>
            <person name="Sargent D.J."/>
            <person name="Mead D."/>
            <person name="Buti M."/>
            <person name="Cavallini A."/>
            <person name="Hytonen T."/>
            <person name="Andres J."/>
            <person name="Pham M."/>
            <person name="Weisz D."/>
            <person name="Mascagni F."/>
            <person name="Usai G."/>
            <person name="Natali L."/>
            <person name="Bassil N."/>
            <person name="Fernandez G.E."/>
            <person name="Lomsadze A."/>
            <person name="Armour M."/>
            <person name="Olukolu B."/>
            <person name="Poorten T."/>
            <person name="Britton C."/>
            <person name="Davik J."/>
            <person name="Ashrafi H."/>
            <person name="Aiden E.L."/>
            <person name="Borodovsky M."/>
            <person name="Worthington M."/>
        </authorList>
    </citation>
    <scope>NUCLEOTIDE SEQUENCE [LARGE SCALE GENOMIC DNA]</scope>
    <source>
        <strain evidence="10">PI 553951</strain>
    </source>
</reference>
<dbReference type="GO" id="GO:0005634">
    <property type="term" value="C:nucleus"/>
    <property type="evidence" value="ECO:0007669"/>
    <property type="project" value="TreeGrafter"/>
</dbReference>
<organism evidence="10 11">
    <name type="scientific">Rubus argutus</name>
    <name type="common">Southern blackberry</name>
    <dbReference type="NCBI Taxonomy" id="59490"/>
    <lineage>
        <taxon>Eukaryota</taxon>
        <taxon>Viridiplantae</taxon>
        <taxon>Streptophyta</taxon>
        <taxon>Embryophyta</taxon>
        <taxon>Tracheophyta</taxon>
        <taxon>Spermatophyta</taxon>
        <taxon>Magnoliopsida</taxon>
        <taxon>eudicotyledons</taxon>
        <taxon>Gunneridae</taxon>
        <taxon>Pentapetalae</taxon>
        <taxon>rosids</taxon>
        <taxon>fabids</taxon>
        <taxon>Rosales</taxon>
        <taxon>Rosaceae</taxon>
        <taxon>Rosoideae</taxon>
        <taxon>Rosoideae incertae sedis</taxon>
        <taxon>Rubus</taxon>
    </lineage>
</organism>
<gene>
    <name evidence="10" type="ORF">M0R45_023186</name>
</gene>
<comment type="cofactor">
    <cofactor evidence="2">
        <name>Mg(2+)</name>
        <dbReference type="ChEBI" id="CHEBI:18420"/>
    </cofactor>
</comment>
<dbReference type="EC" id="5.6.2.2" evidence="3"/>
<evidence type="ECO:0000256" key="6">
    <source>
        <dbReference type="ARBA" id="ARBA00023029"/>
    </source>
</evidence>
<sequence length="141" mass="16644">MVDYEAFLELISQPNYKGKGPIIEAYTNLGNDIDIQVELSEENLKVARQKGLVEKFRLTRHISIKNMHLHDRNGIIKKYDNPEQILKEFYGARLPYYDIRLAKKKTKLELENEILDNKIRFITLVGKKRLISQGRDQKYNH</sequence>
<dbReference type="InterPro" id="IPR050634">
    <property type="entry name" value="DNA_Topoisomerase_II"/>
</dbReference>
<dbReference type="EMBL" id="JBEDUW010000005">
    <property type="protein sequence ID" value="KAK9925927.1"/>
    <property type="molecule type" value="Genomic_DNA"/>
</dbReference>
<comment type="caution">
    <text evidence="10">The sequence shown here is derived from an EMBL/GenBank/DDBJ whole genome shotgun (WGS) entry which is preliminary data.</text>
</comment>
<keyword evidence="5" id="KW-0067">ATP-binding</keyword>
<dbReference type="AlphaFoldDB" id="A0AAW1WMR8"/>
<dbReference type="Proteomes" id="UP001457282">
    <property type="component" value="Unassembled WGS sequence"/>
</dbReference>
<protein>
    <recommendedName>
        <fullName evidence="3">DNA topoisomerase (ATP-hydrolyzing)</fullName>
        <ecNumber evidence="3">5.6.2.2</ecNumber>
    </recommendedName>
</protein>
<dbReference type="InterPro" id="IPR002205">
    <property type="entry name" value="Topo_IIA_dom_A"/>
</dbReference>
<dbReference type="PANTHER" id="PTHR10169">
    <property type="entry name" value="DNA TOPOISOMERASE/GYRASE"/>
    <property type="match status" value="1"/>
</dbReference>
<keyword evidence="6" id="KW-0799">Topoisomerase</keyword>
<evidence type="ECO:0000259" key="9">
    <source>
        <dbReference type="Pfam" id="PF00521"/>
    </source>
</evidence>
<proteinExistence type="predicted"/>
<evidence type="ECO:0000256" key="4">
    <source>
        <dbReference type="ARBA" id="ARBA00022741"/>
    </source>
</evidence>
<keyword evidence="4" id="KW-0547">Nucleotide-binding</keyword>
<dbReference type="GO" id="GO:0003677">
    <property type="term" value="F:DNA binding"/>
    <property type="evidence" value="ECO:0007669"/>
    <property type="project" value="UniProtKB-KW"/>
</dbReference>
<evidence type="ECO:0000256" key="1">
    <source>
        <dbReference type="ARBA" id="ARBA00000185"/>
    </source>
</evidence>
<name>A0AAW1WMR8_RUBAR</name>
<evidence type="ECO:0000256" key="7">
    <source>
        <dbReference type="ARBA" id="ARBA00023125"/>
    </source>
</evidence>
<evidence type="ECO:0000256" key="3">
    <source>
        <dbReference type="ARBA" id="ARBA00012895"/>
    </source>
</evidence>
<evidence type="ECO:0000313" key="11">
    <source>
        <dbReference type="Proteomes" id="UP001457282"/>
    </source>
</evidence>
<dbReference type="InterPro" id="IPR013760">
    <property type="entry name" value="Topo_IIA-like_dom_sf"/>
</dbReference>
<dbReference type="InterPro" id="IPR013757">
    <property type="entry name" value="Topo_IIA_A_a_sf"/>
</dbReference>
<comment type="catalytic activity">
    <reaction evidence="1">
        <text>ATP-dependent breakage, passage and rejoining of double-stranded DNA.</text>
        <dbReference type="EC" id="5.6.2.2"/>
    </reaction>
</comment>
<dbReference type="GO" id="GO:0000819">
    <property type="term" value="P:sister chromatid segregation"/>
    <property type="evidence" value="ECO:0007669"/>
    <property type="project" value="TreeGrafter"/>
</dbReference>
<dbReference type="Gene3D" id="1.10.268.10">
    <property type="entry name" value="Topoisomerase, domain 3"/>
    <property type="match status" value="1"/>
</dbReference>
<evidence type="ECO:0000256" key="2">
    <source>
        <dbReference type="ARBA" id="ARBA00001946"/>
    </source>
</evidence>
<dbReference type="GO" id="GO:0005524">
    <property type="term" value="F:ATP binding"/>
    <property type="evidence" value="ECO:0007669"/>
    <property type="project" value="UniProtKB-KW"/>
</dbReference>
<keyword evidence="8" id="KW-0413">Isomerase</keyword>
<dbReference type="Gene3D" id="3.30.1360.40">
    <property type="match status" value="1"/>
</dbReference>
<evidence type="ECO:0000256" key="8">
    <source>
        <dbReference type="ARBA" id="ARBA00023235"/>
    </source>
</evidence>
<keyword evidence="11" id="KW-1185">Reference proteome</keyword>
<dbReference type="GO" id="GO:0003918">
    <property type="term" value="F:DNA topoisomerase type II (double strand cut, ATP-hydrolyzing) activity"/>
    <property type="evidence" value="ECO:0007669"/>
    <property type="project" value="UniProtKB-EC"/>
</dbReference>
<feature type="domain" description="Topo IIA-type catalytic" evidence="9">
    <location>
        <begin position="6"/>
        <end position="133"/>
    </location>
</feature>
<evidence type="ECO:0000313" key="10">
    <source>
        <dbReference type="EMBL" id="KAK9925927.1"/>
    </source>
</evidence>
<dbReference type="PANTHER" id="PTHR10169:SF38">
    <property type="entry name" value="DNA TOPOISOMERASE 2"/>
    <property type="match status" value="1"/>
</dbReference>
<keyword evidence="7" id="KW-0238">DNA-binding</keyword>
<dbReference type="GO" id="GO:0000712">
    <property type="term" value="P:resolution of meiotic recombination intermediates"/>
    <property type="evidence" value="ECO:0007669"/>
    <property type="project" value="TreeGrafter"/>
</dbReference>
<dbReference type="SUPFAM" id="SSF56719">
    <property type="entry name" value="Type II DNA topoisomerase"/>
    <property type="match status" value="1"/>
</dbReference>
<dbReference type="Pfam" id="PF00521">
    <property type="entry name" value="DNA_topoisoIV"/>
    <property type="match status" value="1"/>
</dbReference>